<dbReference type="OrthoDB" id="5778525at2759"/>
<keyword evidence="2" id="KW-0805">Transcription regulation</keyword>
<dbReference type="CDD" id="cd11405">
    <property type="entry name" value="bHLHzip_MLXIP_like"/>
    <property type="match status" value="1"/>
</dbReference>
<dbReference type="GO" id="GO:0005634">
    <property type="term" value="C:nucleus"/>
    <property type="evidence" value="ECO:0007669"/>
    <property type="project" value="UniProtKB-SubCell"/>
</dbReference>
<evidence type="ECO:0000313" key="8">
    <source>
        <dbReference type="Proteomes" id="UP000650833"/>
    </source>
</evidence>
<dbReference type="Gene3D" id="4.10.280.10">
    <property type="entry name" value="Helix-loop-helix DNA-binding domain"/>
    <property type="match status" value="1"/>
</dbReference>
<comment type="caution">
    <text evidence="7">The sequence shown here is derived from an EMBL/GenBank/DDBJ whole genome shotgun (WGS) entry which is preliminary data.</text>
</comment>
<evidence type="ECO:0000313" key="7">
    <source>
        <dbReference type="EMBL" id="KAG2206180.1"/>
    </source>
</evidence>
<keyword evidence="8" id="KW-1185">Reference proteome</keyword>
<name>A0A8H7V3U2_9FUNG</name>
<dbReference type="InterPro" id="IPR052207">
    <property type="entry name" value="Max-like/E-box_TFs"/>
</dbReference>
<proteinExistence type="predicted"/>
<dbReference type="Pfam" id="PF00010">
    <property type="entry name" value="HLH"/>
    <property type="match status" value="1"/>
</dbReference>
<dbReference type="SMART" id="SM00353">
    <property type="entry name" value="HLH"/>
    <property type="match status" value="1"/>
</dbReference>
<dbReference type="GO" id="GO:0000978">
    <property type="term" value="F:RNA polymerase II cis-regulatory region sequence-specific DNA binding"/>
    <property type="evidence" value="ECO:0007669"/>
    <property type="project" value="TreeGrafter"/>
</dbReference>
<protein>
    <recommendedName>
        <fullName evidence="6">BHLH domain-containing protein</fullName>
    </recommendedName>
</protein>
<dbReference type="PANTHER" id="PTHR15741:SF37">
    <property type="entry name" value="LD38259P"/>
    <property type="match status" value="1"/>
</dbReference>
<feature type="domain" description="BHLH" evidence="6">
    <location>
        <begin position="194"/>
        <end position="245"/>
    </location>
</feature>
<keyword evidence="3" id="KW-0238">DNA-binding</keyword>
<organism evidence="7 8">
    <name type="scientific">Mucor plumbeus</name>
    <dbReference type="NCBI Taxonomy" id="97098"/>
    <lineage>
        <taxon>Eukaryota</taxon>
        <taxon>Fungi</taxon>
        <taxon>Fungi incertae sedis</taxon>
        <taxon>Mucoromycota</taxon>
        <taxon>Mucoromycotina</taxon>
        <taxon>Mucoromycetes</taxon>
        <taxon>Mucorales</taxon>
        <taxon>Mucorineae</taxon>
        <taxon>Mucoraceae</taxon>
        <taxon>Mucor</taxon>
    </lineage>
</organism>
<evidence type="ECO:0000256" key="1">
    <source>
        <dbReference type="ARBA" id="ARBA00004123"/>
    </source>
</evidence>
<dbReference type="InterPro" id="IPR036638">
    <property type="entry name" value="HLH_DNA-bd_sf"/>
</dbReference>
<dbReference type="PANTHER" id="PTHR15741">
    <property type="entry name" value="BASIC HELIX-LOOP-HELIX ZIP TRANSCRIPTION FACTOR"/>
    <property type="match status" value="1"/>
</dbReference>
<comment type="subcellular location">
    <subcellularLocation>
        <location evidence="1">Nucleus</location>
    </subcellularLocation>
</comment>
<accession>A0A8H7V3U2</accession>
<evidence type="ECO:0000256" key="4">
    <source>
        <dbReference type="ARBA" id="ARBA00023163"/>
    </source>
</evidence>
<keyword evidence="4" id="KW-0804">Transcription</keyword>
<reference evidence="7" key="1">
    <citation type="submission" date="2020-12" db="EMBL/GenBank/DDBJ databases">
        <title>Metabolic potential, ecology and presence of endohyphal bacteria is reflected in genomic diversity of Mucoromycotina.</title>
        <authorList>
            <person name="Muszewska A."/>
            <person name="Okrasinska A."/>
            <person name="Steczkiewicz K."/>
            <person name="Drgas O."/>
            <person name="Orlowska M."/>
            <person name="Perlinska-Lenart U."/>
            <person name="Aleksandrzak-Piekarczyk T."/>
            <person name="Szatraj K."/>
            <person name="Zielenkiewicz U."/>
            <person name="Pilsyk S."/>
            <person name="Malc E."/>
            <person name="Mieczkowski P."/>
            <person name="Kruszewska J.S."/>
            <person name="Biernat P."/>
            <person name="Pawlowska J."/>
        </authorList>
    </citation>
    <scope>NUCLEOTIDE SEQUENCE</scope>
    <source>
        <strain evidence="7">CBS 226.32</strain>
    </source>
</reference>
<evidence type="ECO:0000256" key="5">
    <source>
        <dbReference type="ARBA" id="ARBA00023242"/>
    </source>
</evidence>
<dbReference type="EMBL" id="JAEPRC010000158">
    <property type="protein sequence ID" value="KAG2206180.1"/>
    <property type="molecule type" value="Genomic_DNA"/>
</dbReference>
<dbReference type="AlphaFoldDB" id="A0A8H7V3U2"/>
<gene>
    <name evidence="7" type="ORF">INT46_007175</name>
</gene>
<dbReference type="SUPFAM" id="SSF47459">
    <property type="entry name" value="HLH, helix-loop-helix DNA-binding domain"/>
    <property type="match status" value="1"/>
</dbReference>
<dbReference type="Proteomes" id="UP000650833">
    <property type="component" value="Unassembled WGS sequence"/>
</dbReference>
<evidence type="ECO:0000259" key="6">
    <source>
        <dbReference type="PROSITE" id="PS50888"/>
    </source>
</evidence>
<evidence type="ECO:0000256" key="2">
    <source>
        <dbReference type="ARBA" id="ARBA00023015"/>
    </source>
</evidence>
<keyword evidence="5" id="KW-0539">Nucleus</keyword>
<dbReference type="InterPro" id="IPR011598">
    <property type="entry name" value="bHLH_dom"/>
</dbReference>
<dbReference type="GO" id="GO:0000981">
    <property type="term" value="F:DNA-binding transcription factor activity, RNA polymerase II-specific"/>
    <property type="evidence" value="ECO:0007669"/>
    <property type="project" value="TreeGrafter"/>
</dbReference>
<dbReference type="GO" id="GO:0046983">
    <property type="term" value="F:protein dimerization activity"/>
    <property type="evidence" value="ECO:0007669"/>
    <property type="project" value="InterPro"/>
</dbReference>
<sequence length="286" mass="33059">MTKGQSINYLDYDLTDYVIPQQHQQQQPQPQQQQQQQQKLNVAFKGNVNLMYQPQQPQQQLDQMPNYNNILLPQSPDTFQCDDNNSYCTSPSSMLSTTSNHIQHQFPSPSPSPYQHASDNTANLTTMVAMETGTLDTNNFYPSFLFFDSSVDNNSANVDDFIMTHTNNNNDNNSSKKRKLDKVENVEKLNNSEIKRQIHIQSEQKRRAQIKDGFEDLRNELPSCLNKKMSKVALLHRTVQHIQHLKNTQMTVLAELERLISENDQLRKFQENVLQKQQSMYSTSSS</sequence>
<dbReference type="PROSITE" id="PS50888">
    <property type="entry name" value="BHLH"/>
    <property type="match status" value="1"/>
</dbReference>
<evidence type="ECO:0000256" key="3">
    <source>
        <dbReference type="ARBA" id="ARBA00023125"/>
    </source>
</evidence>